<protein>
    <submittedName>
        <fullName evidence="1">Uncharacterized protein</fullName>
    </submittedName>
</protein>
<organism evidence="1 2">
    <name type="scientific">Halorhabdus tiamatea SARL4B</name>
    <dbReference type="NCBI Taxonomy" id="1033806"/>
    <lineage>
        <taxon>Archaea</taxon>
        <taxon>Methanobacteriati</taxon>
        <taxon>Methanobacteriota</taxon>
        <taxon>Stenosarchaea group</taxon>
        <taxon>Halobacteria</taxon>
        <taxon>Halobacteriales</taxon>
        <taxon>Haloarculaceae</taxon>
        <taxon>Halorhabdus</taxon>
    </lineage>
</organism>
<dbReference type="EMBL" id="AFNT02000008">
    <property type="protein sequence ID" value="ERJ06934.1"/>
    <property type="molecule type" value="Genomic_DNA"/>
</dbReference>
<name>U2FF72_9EURY</name>
<dbReference type="InterPro" id="IPR055710">
    <property type="entry name" value="DUF7286"/>
</dbReference>
<dbReference type="Proteomes" id="UP000003861">
    <property type="component" value="Unassembled WGS sequence"/>
</dbReference>
<gene>
    <name evidence="1" type="ORF">HLRTI_001012</name>
</gene>
<accession>U2FF72</accession>
<evidence type="ECO:0000313" key="2">
    <source>
        <dbReference type="Proteomes" id="UP000003861"/>
    </source>
</evidence>
<comment type="caution">
    <text evidence="1">The sequence shown here is derived from an EMBL/GenBank/DDBJ whole genome shotgun (WGS) entry which is preliminary data.</text>
</comment>
<evidence type="ECO:0000313" key="1">
    <source>
        <dbReference type="EMBL" id="ERJ06934.1"/>
    </source>
</evidence>
<reference evidence="1 2" key="1">
    <citation type="journal article" date="2011" name="J. Bacteriol.">
        <title>Genome sequence of Halorhabdus tiamatea, the first archaeon isolated from a deep-sea anoxic brine lake.</title>
        <authorList>
            <person name="Antunes A."/>
            <person name="Alam I."/>
            <person name="Bajic V.B."/>
            <person name="Stingl U."/>
        </authorList>
    </citation>
    <scope>NUCLEOTIDE SEQUENCE [LARGE SCALE GENOMIC DNA]</scope>
    <source>
        <strain evidence="1 2">SARL4B</strain>
    </source>
</reference>
<dbReference type="Pfam" id="PF23957">
    <property type="entry name" value="DUF7286"/>
    <property type="match status" value="1"/>
</dbReference>
<proteinExistence type="predicted"/>
<reference evidence="1 2" key="2">
    <citation type="journal article" date="2013" name="PLoS ONE">
        <title>INDIGO - INtegrated Data Warehouse of MIcrobial GenOmes with Examples from the Red Sea Extremophiles.</title>
        <authorList>
            <person name="Alam I."/>
            <person name="Antunes A."/>
            <person name="Kamau A.A."/>
            <person name="Ba Alawi W."/>
            <person name="Kalkatawi M."/>
            <person name="Stingl U."/>
            <person name="Bajic V.B."/>
        </authorList>
    </citation>
    <scope>NUCLEOTIDE SEQUENCE [LARGE SCALE GENOMIC DNA]</scope>
    <source>
        <strain evidence="1 2">SARL4B</strain>
    </source>
</reference>
<dbReference type="AlphaFoldDB" id="U2FF72"/>
<sequence>MASWGGSWSSKLKRPARIAGGLPLLPVPTHWYATVNVWDVDVSGAYTRLEVDANVGSPTKTTATTYVRENRTVSVDIAGESRRLGRGEPIDFTTRSVLIVVTPTGVGVGDTDGENPECSPTYPAVGDVDPDAIQCEYDGTGH</sequence>